<dbReference type="EMBL" id="BAABGU010000033">
    <property type="protein sequence ID" value="GAA4576918.1"/>
    <property type="molecule type" value="Genomic_DNA"/>
</dbReference>
<keyword evidence="2" id="KW-1185">Reference proteome</keyword>
<accession>A0ABP8SXZ8</accession>
<protein>
    <submittedName>
        <fullName evidence="1">Uncharacterized protein</fullName>
    </submittedName>
</protein>
<dbReference type="Proteomes" id="UP001500307">
    <property type="component" value="Unassembled WGS sequence"/>
</dbReference>
<dbReference type="RefSeq" id="WP_346123313.1">
    <property type="nucleotide sequence ID" value="NZ_BAABGU010000033.1"/>
</dbReference>
<evidence type="ECO:0000313" key="2">
    <source>
        <dbReference type="Proteomes" id="UP001500307"/>
    </source>
</evidence>
<sequence>MPMSNKERATIACRARNEKLSPERRREIARTAHLASAVNAVVNRAPELSPEQVAKLRAVFAPAVAGR</sequence>
<comment type="caution">
    <text evidence="1">The sequence shown here is derived from an EMBL/GenBank/DDBJ whole genome shotgun (WGS) entry which is preliminary data.</text>
</comment>
<organism evidence="1 2">
    <name type="scientific">Micromonospora coerulea</name>
    <dbReference type="NCBI Taxonomy" id="47856"/>
    <lineage>
        <taxon>Bacteria</taxon>
        <taxon>Bacillati</taxon>
        <taxon>Actinomycetota</taxon>
        <taxon>Actinomycetes</taxon>
        <taxon>Micromonosporales</taxon>
        <taxon>Micromonosporaceae</taxon>
        <taxon>Micromonospora</taxon>
    </lineage>
</organism>
<evidence type="ECO:0000313" key="1">
    <source>
        <dbReference type="EMBL" id="GAA4576918.1"/>
    </source>
</evidence>
<reference evidence="2" key="1">
    <citation type="journal article" date="2019" name="Int. J. Syst. Evol. Microbiol.">
        <title>The Global Catalogue of Microorganisms (GCM) 10K type strain sequencing project: providing services to taxonomists for standard genome sequencing and annotation.</title>
        <authorList>
            <consortium name="The Broad Institute Genomics Platform"/>
            <consortium name="The Broad Institute Genome Sequencing Center for Infectious Disease"/>
            <person name="Wu L."/>
            <person name="Ma J."/>
        </authorList>
    </citation>
    <scope>NUCLEOTIDE SEQUENCE [LARGE SCALE GENOMIC DNA]</scope>
    <source>
        <strain evidence="2">JCM 3175</strain>
    </source>
</reference>
<name>A0ABP8SXZ8_9ACTN</name>
<proteinExistence type="predicted"/>
<gene>
    <name evidence="1" type="ORF">GCM10023176_49420</name>
</gene>